<proteinExistence type="inferred from homology"/>
<dbReference type="AlphaFoldDB" id="A0AAV9DHP1"/>
<evidence type="ECO:0000259" key="4">
    <source>
        <dbReference type="Pfam" id="PF00085"/>
    </source>
</evidence>
<evidence type="ECO:0000256" key="3">
    <source>
        <dbReference type="SAM" id="MobiDB-lite"/>
    </source>
</evidence>
<sequence length="206" mass="22860">MADRKPPSIICWKWPFDPSQNPKNPNNHCSSFDGNPPWLFRSLQTLGSLALGLLNPPSPTPPSKPPPSPPHQPKMRPRRLSSEEQGEAEQRALAAALAAKDKEATVIEFYSPKCRLCGSLADAVAEVEKRNSGWLSVVLADAENELWLPELIHYDIKYVPCFVLLDKHGSALARTGLPASRLHVLAGLHHLIKMKQPQRYKGRTTP</sequence>
<comment type="similarity">
    <text evidence="1">Belongs to the thioredoxin family.</text>
</comment>
<comment type="caution">
    <text evidence="5">The sequence shown here is derived from an EMBL/GenBank/DDBJ whole genome shotgun (WGS) entry which is preliminary data.</text>
</comment>
<dbReference type="PANTHER" id="PTHR43601:SF11">
    <property type="entry name" value="EXPRESSED PROTEIN"/>
    <property type="match status" value="1"/>
</dbReference>
<accession>A0AAV9DHP1</accession>
<dbReference type="InterPro" id="IPR013766">
    <property type="entry name" value="Thioredoxin_domain"/>
</dbReference>
<dbReference type="Pfam" id="PF00085">
    <property type="entry name" value="Thioredoxin"/>
    <property type="match status" value="1"/>
</dbReference>
<dbReference type="GO" id="GO:0045454">
    <property type="term" value="P:cell redox homeostasis"/>
    <property type="evidence" value="ECO:0007669"/>
    <property type="project" value="TreeGrafter"/>
</dbReference>
<feature type="domain" description="Thioredoxin" evidence="4">
    <location>
        <begin position="99"/>
        <end position="168"/>
    </location>
</feature>
<dbReference type="PANTHER" id="PTHR43601">
    <property type="entry name" value="THIOREDOXIN, MITOCHONDRIAL"/>
    <property type="match status" value="1"/>
</dbReference>
<dbReference type="EMBL" id="JAUJYO010000013">
    <property type="protein sequence ID" value="KAK1300461.1"/>
    <property type="molecule type" value="Genomic_DNA"/>
</dbReference>
<dbReference type="Gene3D" id="3.40.30.10">
    <property type="entry name" value="Glutaredoxin"/>
    <property type="match status" value="1"/>
</dbReference>
<feature type="region of interest" description="Disordered" evidence="3">
    <location>
        <begin position="51"/>
        <end position="91"/>
    </location>
</feature>
<evidence type="ECO:0000313" key="5">
    <source>
        <dbReference type="EMBL" id="KAK1300461.1"/>
    </source>
</evidence>
<reference evidence="5" key="2">
    <citation type="submission" date="2023-06" db="EMBL/GenBank/DDBJ databases">
        <authorList>
            <person name="Ma L."/>
            <person name="Liu K.-W."/>
            <person name="Li Z."/>
            <person name="Hsiao Y.-Y."/>
            <person name="Qi Y."/>
            <person name="Fu T."/>
            <person name="Tang G."/>
            <person name="Zhang D."/>
            <person name="Sun W.-H."/>
            <person name="Liu D.-K."/>
            <person name="Li Y."/>
            <person name="Chen G.-Z."/>
            <person name="Liu X.-D."/>
            <person name="Liao X.-Y."/>
            <person name="Jiang Y.-T."/>
            <person name="Yu X."/>
            <person name="Hao Y."/>
            <person name="Huang J."/>
            <person name="Zhao X.-W."/>
            <person name="Ke S."/>
            <person name="Chen Y.-Y."/>
            <person name="Wu W.-L."/>
            <person name="Hsu J.-L."/>
            <person name="Lin Y.-F."/>
            <person name="Huang M.-D."/>
            <person name="Li C.-Y."/>
            <person name="Huang L."/>
            <person name="Wang Z.-W."/>
            <person name="Zhao X."/>
            <person name="Zhong W.-Y."/>
            <person name="Peng D.-H."/>
            <person name="Ahmad S."/>
            <person name="Lan S."/>
            <person name="Zhang J.-S."/>
            <person name="Tsai W.-C."/>
            <person name="Van De Peer Y."/>
            <person name="Liu Z.-J."/>
        </authorList>
    </citation>
    <scope>NUCLEOTIDE SEQUENCE</scope>
    <source>
        <strain evidence="5">CP</strain>
        <tissue evidence="5">Leaves</tissue>
    </source>
</reference>
<feature type="compositionally biased region" description="Pro residues" evidence="3">
    <location>
        <begin position="56"/>
        <end position="72"/>
    </location>
</feature>
<dbReference type="GO" id="GO:0009507">
    <property type="term" value="C:chloroplast"/>
    <property type="evidence" value="ECO:0007669"/>
    <property type="project" value="UniProtKB-ARBA"/>
</dbReference>
<evidence type="ECO:0000256" key="2">
    <source>
        <dbReference type="ARBA" id="ARBA00023284"/>
    </source>
</evidence>
<reference evidence="5" key="1">
    <citation type="journal article" date="2023" name="Nat. Commun.">
        <title>Diploid and tetraploid genomes of Acorus and the evolution of monocots.</title>
        <authorList>
            <person name="Ma L."/>
            <person name="Liu K.W."/>
            <person name="Li Z."/>
            <person name="Hsiao Y.Y."/>
            <person name="Qi Y."/>
            <person name="Fu T."/>
            <person name="Tang G.D."/>
            <person name="Zhang D."/>
            <person name="Sun W.H."/>
            <person name="Liu D.K."/>
            <person name="Li Y."/>
            <person name="Chen G.Z."/>
            <person name="Liu X.D."/>
            <person name="Liao X.Y."/>
            <person name="Jiang Y.T."/>
            <person name="Yu X."/>
            <person name="Hao Y."/>
            <person name="Huang J."/>
            <person name="Zhao X.W."/>
            <person name="Ke S."/>
            <person name="Chen Y.Y."/>
            <person name="Wu W.L."/>
            <person name="Hsu J.L."/>
            <person name="Lin Y.F."/>
            <person name="Huang M.D."/>
            <person name="Li C.Y."/>
            <person name="Huang L."/>
            <person name="Wang Z.W."/>
            <person name="Zhao X."/>
            <person name="Zhong W.Y."/>
            <person name="Peng D.H."/>
            <person name="Ahmad S."/>
            <person name="Lan S."/>
            <person name="Zhang J.S."/>
            <person name="Tsai W.C."/>
            <person name="Van de Peer Y."/>
            <person name="Liu Z.J."/>
        </authorList>
    </citation>
    <scope>NUCLEOTIDE SEQUENCE</scope>
    <source>
        <strain evidence="5">CP</strain>
    </source>
</reference>
<keyword evidence="6" id="KW-1185">Reference proteome</keyword>
<name>A0AAV9DHP1_ACOCL</name>
<dbReference type="Proteomes" id="UP001180020">
    <property type="component" value="Unassembled WGS sequence"/>
</dbReference>
<keyword evidence="2" id="KW-0676">Redox-active center</keyword>
<evidence type="ECO:0000256" key="1">
    <source>
        <dbReference type="ARBA" id="ARBA00008987"/>
    </source>
</evidence>
<organism evidence="5 6">
    <name type="scientific">Acorus calamus</name>
    <name type="common">Sweet flag</name>
    <dbReference type="NCBI Taxonomy" id="4465"/>
    <lineage>
        <taxon>Eukaryota</taxon>
        <taxon>Viridiplantae</taxon>
        <taxon>Streptophyta</taxon>
        <taxon>Embryophyta</taxon>
        <taxon>Tracheophyta</taxon>
        <taxon>Spermatophyta</taxon>
        <taxon>Magnoliopsida</taxon>
        <taxon>Liliopsida</taxon>
        <taxon>Acoraceae</taxon>
        <taxon>Acorus</taxon>
    </lineage>
</organism>
<gene>
    <name evidence="5" type="ORF">QJS10_CPB13g00213</name>
</gene>
<evidence type="ECO:0000313" key="6">
    <source>
        <dbReference type="Proteomes" id="UP001180020"/>
    </source>
</evidence>
<dbReference type="SUPFAM" id="SSF52833">
    <property type="entry name" value="Thioredoxin-like"/>
    <property type="match status" value="1"/>
</dbReference>
<dbReference type="InterPro" id="IPR036249">
    <property type="entry name" value="Thioredoxin-like_sf"/>
</dbReference>
<protein>
    <recommendedName>
        <fullName evidence="4">Thioredoxin domain-containing protein</fullName>
    </recommendedName>
</protein>